<accession>A0A5N6SDZ5</accession>
<dbReference type="Proteomes" id="UP000325672">
    <property type="component" value="Unassembled WGS sequence"/>
</dbReference>
<dbReference type="PANTHER" id="PTHR48070:SF4">
    <property type="entry name" value="ESTERASE ALNB"/>
    <property type="match status" value="1"/>
</dbReference>
<dbReference type="GO" id="GO:0005634">
    <property type="term" value="C:nucleus"/>
    <property type="evidence" value="ECO:0007669"/>
    <property type="project" value="TreeGrafter"/>
</dbReference>
<name>A0A5N6SDZ5_ASPPS</name>
<proteinExistence type="predicted"/>
<evidence type="ECO:0000313" key="4">
    <source>
        <dbReference type="Proteomes" id="UP000325672"/>
    </source>
</evidence>
<dbReference type="InterPro" id="IPR005645">
    <property type="entry name" value="FSH-like_dom"/>
</dbReference>
<evidence type="ECO:0000313" key="3">
    <source>
        <dbReference type="EMBL" id="KAE8132882.1"/>
    </source>
</evidence>
<protein>
    <submittedName>
        <fullName evidence="3">Serine hydrolase-domain-containing protein</fullName>
    </submittedName>
</protein>
<dbReference type="GeneID" id="43645058"/>
<dbReference type="Pfam" id="PF03959">
    <property type="entry name" value="FSH1"/>
    <property type="match status" value="1"/>
</dbReference>
<evidence type="ECO:0000256" key="1">
    <source>
        <dbReference type="ARBA" id="ARBA00022801"/>
    </source>
</evidence>
<keyword evidence="4" id="KW-1185">Reference proteome</keyword>
<dbReference type="InterPro" id="IPR050593">
    <property type="entry name" value="LovG"/>
</dbReference>
<organism evidence="3 4">
    <name type="scientific">Aspergillus pseudotamarii</name>
    <dbReference type="NCBI Taxonomy" id="132259"/>
    <lineage>
        <taxon>Eukaryota</taxon>
        <taxon>Fungi</taxon>
        <taxon>Dikarya</taxon>
        <taxon>Ascomycota</taxon>
        <taxon>Pezizomycotina</taxon>
        <taxon>Eurotiomycetes</taxon>
        <taxon>Eurotiomycetidae</taxon>
        <taxon>Eurotiales</taxon>
        <taxon>Aspergillaceae</taxon>
        <taxon>Aspergillus</taxon>
        <taxon>Aspergillus subgen. Circumdati</taxon>
    </lineage>
</organism>
<sequence length="297" mass="33179">MHETKKANRDVLPFDIFKKMFRGDTGTFEVYLHHEHRIHASKTVFDTEIQILFQLGFILIINWQLPAVTTPVIMPLKLLCLHGWGTNTKILQSQLNGLMTDLRRDNTVTFHFLEGDVDSIPGPGISGFYDGPYYSYYKFPRSISDNDTEGESLLSAYDRLYDAVEEEGPFDGVLGFSHGGTLAAGFLIHRAKLYSQELPLFRCAIFINSLPPFRMDPGGDPVVDPDLEGYINVPTVSIGGAEDPLLEYSLALYRLCNPSMSTWVVHSKGHNIPADTKNVSSIAAAIRKLAIQALAIW</sequence>
<dbReference type="Gene3D" id="3.40.50.1820">
    <property type="entry name" value="alpha/beta hydrolase"/>
    <property type="match status" value="1"/>
</dbReference>
<keyword evidence="1 3" id="KW-0378">Hydrolase</keyword>
<dbReference type="OrthoDB" id="414698at2759"/>
<dbReference type="AlphaFoldDB" id="A0A5N6SDZ5"/>
<dbReference type="GO" id="GO:0005737">
    <property type="term" value="C:cytoplasm"/>
    <property type="evidence" value="ECO:0007669"/>
    <property type="project" value="TreeGrafter"/>
</dbReference>
<dbReference type="EMBL" id="ML743625">
    <property type="protein sequence ID" value="KAE8132882.1"/>
    <property type="molecule type" value="Genomic_DNA"/>
</dbReference>
<dbReference type="InterPro" id="IPR029058">
    <property type="entry name" value="AB_hydrolase_fold"/>
</dbReference>
<gene>
    <name evidence="3" type="ORF">BDV38DRAFT_287357</name>
</gene>
<evidence type="ECO:0000259" key="2">
    <source>
        <dbReference type="Pfam" id="PF03959"/>
    </source>
</evidence>
<dbReference type="GO" id="GO:0019748">
    <property type="term" value="P:secondary metabolic process"/>
    <property type="evidence" value="ECO:0007669"/>
    <property type="project" value="TreeGrafter"/>
</dbReference>
<feature type="domain" description="Serine hydrolase" evidence="2">
    <location>
        <begin position="75"/>
        <end position="281"/>
    </location>
</feature>
<dbReference type="GO" id="GO:0016787">
    <property type="term" value="F:hydrolase activity"/>
    <property type="evidence" value="ECO:0007669"/>
    <property type="project" value="UniProtKB-KW"/>
</dbReference>
<dbReference type="SUPFAM" id="SSF53474">
    <property type="entry name" value="alpha/beta-Hydrolases"/>
    <property type="match status" value="1"/>
</dbReference>
<dbReference type="PANTHER" id="PTHR48070">
    <property type="entry name" value="ESTERASE OVCA2"/>
    <property type="match status" value="1"/>
</dbReference>
<reference evidence="3 4" key="1">
    <citation type="submission" date="2019-04" db="EMBL/GenBank/DDBJ databases">
        <title>Friends and foes A comparative genomics study of 23 Aspergillus species from section Flavi.</title>
        <authorList>
            <consortium name="DOE Joint Genome Institute"/>
            <person name="Kjaerbolling I."/>
            <person name="Vesth T."/>
            <person name="Frisvad J.C."/>
            <person name="Nybo J.L."/>
            <person name="Theobald S."/>
            <person name="Kildgaard S."/>
            <person name="Isbrandt T."/>
            <person name="Kuo A."/>
            <person name="Sato A."/>
            <person name="Lyhne E.K."/>
            <person name="Kogle M.E."/>
            <person name="Wiebenga A."/>
            <person name="Kun R.S."/>
            <person name="Lubbers R.J."/>
            <person name="Makela M.R."/>
            <person name="Barry K."/>
            <person name="Chovatia M."/>
            <person name="Clum A."/>
            <person name="Daum C."/>
            <person name="Haridas S."/>
            <person name="He G."/>
            <person name="LaButti K."/>
            <person name="Lipzen A."/>
            <person name="Mondo S."/>
            <person name="Riley R."/>
            <person name="Salamov A."/>
            <person name="Simmons B.A."/>
            <person name="Magnuson J.K."/>
            <person name="Henrissat B."/>
            <person name="Mortensen U.H."/>
            <person name="Larsen T.O."/>
            <person name="Devries R.P."/>
            <person name="Grigoriev I.V."/>
            <person name="Machida M."/>
            <person name="Baker S.E."/>
            <person name="Andersen M.R."/>
        </authorList>
    </citation>
    <scope>NUCLEOTIDE SEQUENCE [LARGE SCALE GENOMIC DNA]</scope>
    <source>
        <strain evidence="3 4">CBS 117625</strain>
    </source>
</reference>
<dbReference type="RefSeq" id="XP_031908945.1">
    <property type="nucleotide sequence ID" value="XM_032060848.1"/>
</dbReference>